<sequence length="112" mass="11843">EGEPVDDSAPRSSDSHDITSSPKRTPSPRIHTSKQLSPNPVCGETRGSSALSVHSTSLSKTGRSRCCCDAASALEKENNINEGEDKEDVDGEGAFEQAVSILSSASKRQRKG</sequence>
<evidence type="ECO:0000256" key="1">
    <source>
        <dbReference type="SAM" id="MobiDB-lite"/>
    </source>
</evidence>
<dbReference type="EMBL" id="HADZ01008719">
    <property type="protein sequence ID" value="SBP72660.1"/>
    <property type="molecule type" value="Transcribed_RNA"/>
</dbReference>
<gene>
    <name evidence="2" type="primary">RP1L1</name>
</gene>
<dbReference type="AlphaFoldDB" id="A0A1A8C1U9"/>
<feature type="non-terminal residue" evidence="2">
    <location>
        <position position="1"/>
    </location>
</feature>
<feature type="non-terminal residue" evidence="2">
    <location>
        <position position="112"/>
    </location>
</feature>
<accession>A0A1A8C1U9</accession>
<protein>
    <submittedName>
        <fullName evidence="2">Retinitis pigmentosa 1-like 1</fullName>
    </submittedName>
</protein>
<reference evidence="2" key="2">
    <citation type="submission" date="2016-06" db="EMBL/GenBank/DDBJ databases">
        <title>The genome of a short-lived fish provides insights into sex chromosome evolution and the genetic control of aging.</title>
        <authorList>
            <person name="Reichwald K."/>
            <person name="Felder M."/>
            <person name="Petzold A."/>
            <person name="Koch P."/>
            <person name="Groth M."/>
            <person name="Platzer M."/>
        </authorList>
    </citation>
    <scope>NUCLEOTIDE SEQUENCE</scope>
    <source>
        <tissue evidence="2">Brain</tissue>
    </source>
</reference>
<proteinExistence type="predicted"/>
<reference evidence="2" key="1">
    <citation type="submission" date="2016-05" db="EMBL/GenBank/DDBJ databases">
        <authorList>
            <person name="Lavstsen T."/>
            <person name="Jespersen J.S."/>
        </authorList>
    </citation>
    <scope>NUCLEOTIDE SEQUENCE</scope>
    <source>
        <tissue evidence="2">Brain</tissue>
    </source>
</reference>
<name>A0A1A8C1U9_NOTKA</name>
<evidence type="ECO:0000313" key="2">
    <source>
        <dbReference type="EMBL" id="SBP72660.1"/>
    </source>
</evidence>
<feature type="region of interest" description="Disordered" evidence="1">
    <location>
        <begin position="1"/>
        <end position="48"/>
    </location>
</feature>
<organism evidence="2">
    <name type="scientific">Nothobranchius kadleci</name>
    <name type="common">African annual killifish</name>
    <dbReference type="NCBI Taxonomy" id="1051664"/>
    <lineage>
        <taxon>Eukaryota</taxon>
        <taxon>Metazoa</taxon>
        <taxon>Chordata</taxon>
        <taxon>Craniata</taxon>
        <taxon>Vertebrata</taxon>
        <taxon>Euteleostomi</taxon>
        <taxon>Actinopterygii</taxon>
        <taxon>Neopterygii</taxon>
        <taxon>Teleostei</taxon>
        <taxon>Neoteleostei</taxon>
        <taxon>Acanthomorphata</taxon>
        <taxon>Ovalentaria</taxon>
        <taxon>Atherinomorphae</taxon>
        <taxon>Cyprinodontiformes</taxon>
        <taxon>Nothobranchiidae</taxon>
        <taxon>Nothobranchius</taxon>
    </lineage>
</organism>